<keyword evidence="2" id="KW-0689">Ribosomal protein</keyword>
<evidence type="ECO:0000313" key="5">
    <source>
        <dbReference type="EMBL" id="MDO4842546.1"/>
    </source>
</evidence>
<dbReference type="GO" id="GO:0003729">
    <property type="term" value="F:mRNA binding"/>
    <property type="evidence" value="ECO:0007669"/>
    <property type="project" value="TreeGrafter"/>
</dbReference>
<keyword evidence="3" id="KW-0687">Ribonucleoprotein</keyword>
<dbReference type="GO" id="GO:0006412">
    <property type="term" value="P:translation"/>
    <property type="evidence" value="ECO:0007669"/>
    <property type="project" value="TreeGrafter"/>
</dbReference>
<feature type="domain" description="S1 motif" evidence="4">
    <location>
        <begin position="129"/>
        <end position="198"/>
    </location>
</feature>
<comment type="similarity">
    <text evidence="1">Belongs to the bacterial ribosomal protein bS1 family.</text>
</comment>
<gene>
    <name evidence="5" type="ORF">Q3982_07725</name>
</gene>
<dbReference type="InterPro" id="IPR003029">
    <property type="entry name" value="S1_domain"/>
</dbReference>
<evidence type="ECO:0000256" key="2">
    <source>
        <dbReference type="ARBA" id="ARBA00022980"/>
    </source>
</evidence>
<dbReference type="GO" id="GO:0005840">
    <property type="term" value="C:ribosome"/>
    <property type="evidence" value="ECO:0007669"/>
    <property type="project" value="UniProtKB-KW"/>
</dbReference>
<reference evidence="5" key="1">
    <citation type="submission" date="2023-07" db="EMBL/GenBank/DDBJ databases">
        <title>Between Cages and Wild: Unraveling the Impact of Captivity on Animal Microbiomes and Antimicrobial Resistance.</title>
        <authorList>
            <person name="Schmartz G.P."/>
            <person name="Rehner J."/>
            <person name="Schuff M.J."/>
            <person name="Becker S.L."/>
            <person name="Kravczyk M."/>
            <person name="Gurevich A."/>
            <person name="Francke R."/>
            <person name="Mueller R."/>
            <person name="Keller V."/>
            <person name="Keller A."/>
        </authorList>
    </citation>
    <scope>NUCLEOTIDE SEQUENCE</scope>
    <source>
        <strain evidence="5">S12M_St_49</strain>
    </source>
</reference>
<dbReference type="GO" id="GO:0003735">
    <property type="term" value="F:structural constituent of ribosome"/>
    <property type="evidence" value="ECO:0007669"/>
    <property type="project" value="TreeGrafter"/>
</dbReference>
<dbReference type="InterPro" id="IPR050437">
    <property type="entry name" value="Ribos_protein_bS1-like"/>
</dbReference>
<dbReference type="PROSITE" id="PS50126">
    <property type="entry name" value="S1"/>
    <property type="match status" value="1"/>
</dbReference>
<comment type="caution">
    <text evidence="5">The sequence shown here is derived from an EMBL/GenBank/DDBJ whole genome shotgun (WGS) entry which is preliminary data.</text>
</comment>
<dbReference type="SUPFAM" id="SSF50249">
    <property type="entry name" value="Nucleic acid-binding proteins"/>
    <property type="match status" value="2"/>
</dbReference>
<dbReference type="EMBL" id="JAUMVS010000209">
    <property type="protein sequence ID" value="MDO4842546.1"/>
    <property type="molecule type" value="Genomic_DNA"/>
</dbReference>
<proteinExistence type="inferred from homology"/>
<dbReference type="InterPro" id="IPR012340">
    <property type="entry name" value="NA-bd_OB-fold"/>
</dbReference>
<dbReference type="GO" id="GO:1990904">
    <property type="term" value="C:ribonucleoprotein complex"/>
    <property type="evidence" value="ECO:0007669"/>
    <property type="project" value="UniProtKB-KW"/>
</dbReference>
<evidence type="ECO:0000256" key="1">
    <source>
        <dbReference type="ARBA" id="ARBA00006767"/>
    </source>
</evidence>
<dbReference type="AlphaFoldDB" id="A0AA43UAK2"/>
<protein>
    <submittedName>
        <fullName evidence="5">S1 RNA-binding domain-containing protein</fullName>
    </submittedName>
</protein>
<keyword evidence="6" id="KW-1185">Reference proteome</keyword>
<accession>A0AA43UAK2</accession>
<dbReference type="Proteomes" id="UP001168575">
    <property type="component" value="Unassembled WGS sequence"/>
</dbReference>
<sequence>MQKGRVSMVVSYPPEGRLLYTPGNQAACQSLHTLAQAQTKQTILEGRTILCTPEHDLQVQLGPFTGVIPREETALGIREGTVREIAILSRVGKPTMCMVSSVLSDGTLLLSRRQAQEHTLAALLDRPLGTVLPGTITHLAPFGAFVDIGCGVTSMLPIARCSVARISHPAQRFSIGQEIFVVLAEKDRKTNRITLSHKELLGTWSENAARFAPGMTVTGLVRSQKPYGTFIELTPNLAALADQTEGIKENDAVAVYCKAIQPDRMKVKLNILQRLGEATTPPPLFYSITSGQLSHWVYSPPDWNGPEIGTTFD</sequence>
<dbReference type="PANTHER" id="PTHR10724:SF7">
    <property type="entry name" value="SMALL RIBOSOMAL SUBUNIT PROTEIN BS1C"/>
    <property type="match status" value="1"/>
</dbReference>
<dbReference type="PANTHER" id="PTHR10724">
    <property type="entry name" value="30S RIBOSOMAL PROTEIN S1"/>
    <property type="match status" value="1"/>
</dbReference>
<dbReference type="Gene3D" id="2.40.50.140">
    <property type="entry name" value="Nucleic acid-binding proteins"/>
    <property type="match status" value="1"/>
</dbReference>
<organism evidence="5 6">
    <name type="scientific">Phoenicibacter congonensis</name>
    <dbReference type="NCBI Taxonomy" id="1944646"/>
    <lineage>
        <taxon>Bacteria</taxon>
        <taxon>Bacillati</taxon>
        <taxon>Actinomycetota</taxon>
        <taxon>Coriobacteriia</taxon>
        <taxon>Eggerthellales</taxon>
        <taxon>Eggerthellaceae</taxon>
        <taxon>Phoenicibacter</taxon>
    </lineage>
</organism>
<evidence type="ECO:0000256" key="3">
    <source>
        <dbReference type="ARBA" id="ARBA00023274"/>
    </source>
</evidence>
<evidence type="ECO:0000313" key="6">
    <source>
        <dbReference type="Proteomes" id="UP001168575"/>
    </source>
</evidence>
<name>A0AA43UAK2_9ACTN</name>
<dbReference type="Pfam" id="PF00575">
    <property type="entry name" value="S1"/>
    <property type="match status" value="1"/>
</dbReference>
<evidence type="ECO:0000259" key="4">
    <source>
        <dbReference type="PROSITE" id="PS50126"/>
    </source>
</evidence>
<dbReference type="SMART" id="SM00316">
    <property type="entry name" value="S1"/>
    <property type="match status" value="3"/>
</dbReference>